<evidence type="ECO:0000313" key="2">
    <source>
        <dbReference type="Proteomes" id="UP000234681"/>
    </source>
</evidence>
<sequence length="58" mass="6220">MSQQPFWANYQGSCLGLAAPGGQLPQDSKSLPFPLRQSIATGVLEESSQHCCQEANVL</sequence>
<reference evidence="1 2" key="1">
    <citation type="submission" date="2005-09" db="EMBL/GenBank/DDBJ databases">
        <authorList>
            <person name="Mural R.J."/>
            <person name="Li P.W."/>
            <person name="Adams M.D."/>
            <person name="Amanatides P.G."/>
            <person name="Baden-Tillson H."/>
            <person name="Barnstead M."/>
            <person name="Chin S.H."/>
            <person name="Dew I."/>
            <person name="Evans C.A."/>
            <person name="Ferriera S."/>
            <person name="Flanigan M."/>
            <person name="Fosler C."/>
            <person name="Glodek A."/>
            <person name="Gu Z."/>
            <person name="Holt R.A."/>
            <person name="Jennings D."/>
            <person name="Kraft C.L."/>
            <person name="Lu F."/>
            <person name="Nguyen T."/>
            <person name="Nusskern D.R."/>
            <person name="Pfannkoch C.M."/>
            <person name="Sitter C."/>
            <person name="Sutton G.G."/>
            <person name="Venter J.C."/>
            <person name="Wang Z."/>
            <person name="Woodage T."/>
            <person name="Zheng X.H."/>
            <person name="Zhong F."/>
        </authorList>
    </citation>
    <scope>NUCLEOTIDE SEQUENCE [LARGE SCALE GENOMIC DNA]</scope>
    <source>
        <strain>BN</strain>
        <strain evidence="2">Sprague-Dawley</strain>
    </source>
</reference>
<dbReference type="Proteomes" id="UP000234681">
    <property type="component" value="Chromosome 8"/>
</dbReference>
<protein>
    <submittedName>
        <fullName evidence="1">RCG26026</fullName>
    </submittedName>
</protein>
<organism evidence="1 2">
    <name type="scientific">Rattus norvegicus</name>
    <name type="common">Rat</name>
    <dbReference type="NCBI Taxonomy" id="10116"/>
    <lineage>
        <taxon>Eukaryota</taxon>
        <taxon>Metazoa</taxon>
        <taxon>Chordata</taxon>
        <taxon>Craniata</taxon>
        <taxon>Vertebrata</taxon>
        <taxon>Euteleostomi</taxon>
        <taxon>Mammalia</taxon>
        <taxon>Eutheria</taxon>
        <taxon>Euarchontoglires</taxon>
        <taxon>Glires</taxon>
        <taxon>Rodentia</taxon>
        <taxon>Myomorpha</taxon>
        <taxon>Muroidea</taxon>
        <taxon>Muridae</taxon>
        <taxon>Murinae</taxon>
        <taxon>Rattus</taxon>
    </lineage>
</organism>
<dbReference type="AlphaFoldDB" id="A6I2A8"/>
<gene>
    <name evidence="1" type="ORF">rCG_26026</name>
</gene>
<proteinExistence type="predicted"/>
<evidence type="ECO:0000313" key="1">
    <source>
        <dbReference type="EMBL" id="EDL77469.1"/>
    </source>
</evidence>
<accession>A6I2A8</accession>
<name>A6I2A8_RAT</name>
<dbReference type="EMBL" id="CH473954">
    <property type="protein sequence ID" value="EDL77469.1"/>
    <property type="molecule type" value="Genomic_DNA"/>
</dbReference>